<dbReference type="Proteomes" id="UP000198287">
    <property type="component" value="Unassembled WGS sequence"/>
</dbReference>
<evidence type="ECO:0000313" key="2">
    <source>
        <dbReference type="EMBL" id="OXA39624.1"/>
    </source>
</evidence>
<feature type="transmembrane region" description="Helical" evidence="1">
    <location>
        <begin position="85"/>
        <end position="108"/>
    </location>
</feature>
<name>A0A226D434_FOLCA</name>
<dbReference type="EMBL" id="LNIX01000038">
    <property type="protein sequence ID" value="OXA39624.1"/>
    <property type="molecule type" value="Genomic_DNA"/>
</dbReference>
<dbReference type="AlphaFoldDB" id="A0A226D434"/>
<feature type="transmembrane region" description="Helical" evidence="1">
    <location>
        <begin position="309"/>
        <end position="331"/>
    </location>
</feature>
<gene>
    <name evidence="2" type="ORF">Fcan01_25733</name>
</gene>
<accession>A0A226D434</accession>
<evidence type="ECO:0008006" key="4">
    <source>
        <dbReference type="Google" id="ProtNLM"/>
    </source>
</evidence>
<keyword evidence="1" id="KW-0812">Transmembrane</keyword>
<organism evidence="2 3">
    <name type="scientific">Folsomia candida</name>
    <name type="common">Springtail</name>
    <dbReference type="NCBI Taxonomy" id="158441"/>
    <lineage>
        <taxon>Eukaryota</taxon>
        <taxon>Metazoa</taxon>
        <taxon>Ecdysozoa</taxon>
        <taxon>Arthropoda</taxon>
        <taxon>Hexapoda</taxon>
        <taxon>Collembola</taxon>
        <taxon>Entomobryomorpha</taxon>
        <taxon>Isotomoidea</taxon>
        <taxon>Isotomidae</taxon>
        <taxon>Proisotominae</taxon>
        <taxon>Folsomia</taxon>
    </lineage>
</organism>
<keyword evidence="3" id="KW-1185">Reference proteome</keyword>
<evidence type="ECO:0000256" key="1">
    <source>
        <dbReference type="SAM" id="Phobius"/>
    </source>
</evidence>
<reference evidence="2 3" key="1">
    <citation type="submission" date="2015-12" db="EMBL/GenBank/DDBJ databases">
        <title>The genome of Folsomia candida.</title>
        <authorList>
            <person name="Faddeeva A."/>
            <person name="Derks M.F."/>
            <person name="Anvar Y."/>
            <person name="Smit S."/>
            <person name="Van Straalen N."/>
            <person name="Roelofs D."/>
        </authorList>
    </citation>
    <scope>NUCLEOTIDE SEQUENCE [LARGE SCALE GENOMIC DNA]</scope>
    <source>
        <strain evidence="2 3">VU population</strain>
        <tissue evidence="2">Whole body</tissue>
    </source>
</reference>
<comment type="caution">
    <text evidence="2">The sequence shown here is derived from an EMBL/GenBank/DDBJ whole genome shotgun (WGS) entry which is preliminary data.</text>
</comment>
<proteinExistence type="predicted"/>
<keyword evidence="1" id="KW-0472">Membrane</keyword>
<keyword evidence="1" id="KW-1133">Transmembrane helix</keyword>
<sequence length="412" mass="47179">MTTKSVASGFVKYSSKFGSHLSEPPIAWDSKNEILIFKNFTGNKSALLWQISMILAIDTIGLGSSLYLAYELYFHQRSNLNEDNLSNLLTILIFGMAYLYGLTLHFVINVYGKDAVNGWNAMKMICQKLAAENRLVGKEPKESDIAPHSSLANTLSHLIRSYGYLPYILTLSAMIFSYDYYFYIVQRLSDTYRLNLVALSMLHCIRCLQLLISLYEISRIVCLTCLIYVDMLVMVGDIYSNLNLKIEEQMNLRDFKRLTTICTWSYISNKNFAQFQEFGGLVSIFVGMTICAVTNFATVKAYDVLPLPIYLVFPIMSLTNLVLVNVTLPYAHIIYERTREFLKNCTFSAVRRGGIAGKYMRCKLRGMRPFVFYARFGSIKILKFTKEKRMEYFESVISITVTLLLSVPELTR</sequence>
<feature type="transmembrane region" description="Helical" evidence="1">
    <location>
        <begin position="278"/>
        <end position="297"/>
    </location>
</feature>
<feature type="transmembrane region" description="Helical" evidence="1">
    <location>
        <begin position="164"/>
        <end position="182"/>
    </location>
</feature>
<protein>
    <recommendedName>
        <fullName evidence="4">Gustatory receptor</fullName>
    </recommendedName>
</protein>
<evidence type="ECO:0000313" key="3">
    <source>
        <dbReference type="Proteomes" id="UP000198287"/>
    </source>
</evidence>
<feature type="transmembrane region" description="Helical" evidence="1">
    <location>
        <begin position="47"/>
        <end position="73"/>
    </location>
</feature>